<dbReference type="AlphaFoldDB" id="A0A6S7IIK6"/>
<keyword evidence="3" id="KW-0285">Flavoprotein</keyword>
<evidence type="ECO:0000256" key="2">
    <source>
        <dbReference type="ARBA" id="ARBA00009183"/>
    </source>
</evidence>
<comment type="similarity">
    <text evidence="2">Belongs to the FMO family.</text>
</comment>
<dbReference type="OrthoDB" id="66881at2759"/>
<keyword evidence="5" id="KW-0521">NADP</keyword>
<comment type="caution">
    <text evidence="8">The sequence shown here is derived from an EMBL/GenBank/DDBJ whole genome shotgun (WGS) entry which is preliminary data.</text>
</comment>
<evidence type="ECO:0000256" key="6">
    <source>
        <dbReference type="ARBA" id="ARBA00023002"/>
    </source>
</evidence>
<feature type="non-terminal residue" evidence="8">
    <location>
        <position position="406"/>
    </location>
</feature>
<sequence>GVKRNFGGVEHFIRGVVHNSMYRNLWSNGPKEALEYPDYTFEEHFGKPIASFPPREVLRDYLKGRWTKADIRSWVNLNHKVHDVQYNAASDNFTVQVKDLVNDRYLPAQTFDYVIVATGHFSVPHLPDFPGLNKFPGRVMHSHNFRDAREFKDKRVLLIGASYSAEDLALQLTKYGAGNIICTYRTRPLGFKWPDNVSERPLLVKVDGNTVHFKDGSTAEVDAIILCTGYLYSYPFLKDASLQLKTGNVLFPDGLYKNTLWIKGGNKRLMYLAAQDQYYTYTLFDIQAKWCVKYIMGEITLPSQAAMEEDVKKWVCRNQSLKGCHDDIDFQTDVVADIDKDADYGYDLDVASLFHAWENYKAEEIATYRDHPFTSKFSGTKSPVHHTPFMKAMDDSLECFMKEPGQ</sequence>
<gene>
    <name evidence="8" type="ORF">PACLA_8A026672</name>
</gene>
<proteinExistence type="inferred from homology"/>
<dbReference type="FunFam" id="3.50.50.60:FF:000138">
    <property type="entry name" value="Flavin-containing monooxygenase"/>
    <property type="match status" value="1"/>
</dbReference>
<dbReference type="PIRSF" id="PIRSF000332">
    <property type="entry name" value="FMO"/>
    <property type="match status" value="1"/>
</dbReference>
<dbReference type="PANTHER" id="PTHR23023">
    <property type="entry name" value="DIMETHYLANILINE MONOOXYGENASE"/>
    <property type="match status" value="1"/>
</dbReference>
<dbReference type="GO" id="GO:0004499">
    <property type="term" value="F:N,N-dimethylaniline monooxygenase activity"/>
    <property type="evidence" value="ECO:0007669"/>
    <property type="project" value="InterPro"/>
</dbReference>
<accession>A0A6S7IIK6</accession>
<evidence type="ECO:0000313" key="8">
    <source>
        <dbReference type="EMBL" id="CAB4005662.1"/>
    </source>
</evidence>
<dbReference type="InterPro" id="IPR050346">
    <property type="entry name" value="FMO-like"/>
</dbReference>
<dbReference type="SUPFAM" id="SSF51905">
    <property type="entry name" value="FAD/NAD(P)-binding domain"/>
    <property type="match status" value="2"/>
</dbReference>
<dbReference type="InterPro" id="IPR000960">
    <property type="entry name" value="Flavin_mOase"/>
</dbReference>
<keyword evidence="7" id="KW-0503">Monooxygenase</keyword>
<protein>
    <submittedName>
        <fullName evidence="8">Senecionine N-oxygenase-like</fullName>
    </submittedName>
</protein>
<dbReference type="Gene3D" id="3.50.50.60">
    <property type="entry name" value="FAD/NAD(P)-binding domain"/>
    <property type="match status" value="2"/>
</dbReference>
<dbReference type="Pfam" id="PF00743">
    <property type="entry name" value="FMO-like"/>
    <property type="match status" value="2"/>
</dbReference>
<organism evidence="8 9">
    <name type="scientific">Paramuricea clavata</name>
    <name type="common">Red gorgonian</name>
    <name type="synonym">Violescent sea-whip</name>
    <dbReference type="NCBI Taxonomy" id="317549"/>
    <lineage>
        <taxon>Eukaryota</taxon>
        <taxon>Metazoa</taxon>
        <taxon>Cnidaria</taxon>
        <taxon>Anthozoa</taxon>
        <taxon>Octocorallia</taxon>
        <taxon>Malacalcyonacea</taxon>
        <taxon>Plexauridae</taxon>
        <taxon>Paramuricea</taxon>
    </lineage>
</organism>
<evidence type="ECO:0000256" key="7">
    <source>
        <dbReference type="ARBA" id="ARBA00023033"/>
    </source>
</evidence>
<dbReference type="Proteomes" id="UP001152795">
    <property type="component" value="Unassembled WGS sequence"/>
</dbReference>
<evidence type="ECO:0000256" key="4">
    <source>
        <dbReference type="ARBA" id="ARBA00022827"/>
    </source>
</evidence>
<keyword evidence="9" id="KW-1185">Reference proteome</keyword>
<evidence type="ECO:0000256" key="5">
    <source>
        <dbReference type="ARBA" id="ARBA00022857"/>
    </source>
</evidence>
<comment type="cofactor">
    <cofactor evidence="1">
        <name>FAD</name>
        <dbReference type="ChEBI" id="CHEBI:57692"/>
    </cofactor>
</comment>
<dbReference type="InterPro" id="IPR036188">
    <property type="entry name" value="FAD/NAD-bd_sf"/>
</dbReference>
<dbReference type="GO" id="GO:0050661">
    <property type="term" value="F:NADP binding"/>
    <property type="evidence" value="ECO:0007669"/>
    <property type="project" value="InterPro"/>
</dbReference>
<evidence type="ECO:0000256" key="1">
    <source>
        <dbReference type="ARBA" id="ARBA00001974"/>
    </source>
</evidence>
<dbReference type="GO" id="GO:0050660">
    <property type="term" value="F:flavin adenine dinucleotide binding"/>
    <property type="evidence" value="ECO:0007669"/>
    <property type="project" value="InterPro"/>
</dbReference>
<evidence type="ECO:0000256" key="3">
    <source>
        <dbReference type="ARBA" id="ARBA00022630"/>
    </source>
</evidence>
<dbReference type="PRINTS" id="PR00370">
    <property type="entry name" value="FMOXYGENASE"/>
</dbReference>
<dbReference type="InterPro" id="IPR020946">
    <property type="entry name" value="Flavin_mOase-like"/>
</dbReference>
<dbReference type="EMBL" id="CACRXK020005266">
    <property type="protein sequence ID" value="CAB4005662.1"/>
    <property type="molecule type" value="Genomic_DNA"/>
</dbReference>
<keyword evidence="6" id="KW-0560">Oxidoreductase</keyword>
<reference evidence="8" key="1">
    <citation type="submission" date="2020-04" db="EMBL/GenBank/DDBJ databases">
        <authorList>
            <person name="Alioto T."/>
            <person name="Alioto T."/>
            <person name="Gomez Garrido J."/>
        </authorList>
    </citation>
    <scope>NUCLEOTIDE SEQUENCE</scope>
    <source>
        <strain evidence="8">A484AB</strain>
    </source>
</reference>
<keyword evidence="4" id="KW-0274">FAD</keyword>
<name>A0A6S7IIK6_PARCT</name>
<evidence type="ECO:0000313" key="9">
    <source>
        <dbReference type="Proteomes" id="UP001152795"/>
    </source>
</evidence>